<evidence type="ECO:0000313" key="2">
    <source>
        <dbReference type="Proteomes" id="UP001272242"/>
    </source>
</evidence>
<comment type="caution">
    <text evidence="1">The sequence shown here is derived from an EMBL/GenBank/DDBJ whole genome shotgun (WGS) entry which is preliminary data.</text>
</comment>
<reference evidence="2" key="1">
    <citation type="journal article" date="2023" name="Mar. Drugs">
        <title>Gemmata algarum, a Novel Planctomycete Isolated from an Algal Mat, Displays Antimicrobial Activity.</title>
        <authorList>
            <person name="Kumar G."/>
            <person name="Kallscheuer N."/>
            <person name="Kashif M."/>
            <person name="Ahamad S."/>
            <person name="Jagadeeshwari U."/>
            <person name="Pannikurungottu S."/>
            <person name="Haufschild T."/>
            <person name="Kabuu M."/>
            <person name="Sasikala C."/>
            <person name="Jogler C."/>
            <person name="Ramana C."/>
        </authorList>
    </citation>
    <scope>NUCLEOTIDE SEQUENCE [LARGE SCALE GENOMIC DNA]</scope>
    <source>
        <strain evidence="2">JC673</strain>
    </source>
</reference>
<evidence type="ECO:0000313" key="1">
    <source>
        <dbReference type="EMBL" id="MDY3560666.1"/>
    </source>
</evidence>
<organism evidence="1 2">
    <name type="scientific">Gemmata algarum</name>
    <dbReference type="NCBI Taxonomy" id="2975278"/>
    <lineage>
        <taxon>Bacteria</taxon>
        <taxon>Pseudomonadati</taxon>
        <taxon>Planctomycetota</taxon>
        <taxon>Planctomycetia</taxon>
        <taxon>Gemmatales</taxon>
        <taxon>Gemmataceae</taxon>
        <taxon>Gemmata</taxon>
    </lineage>
</organism>
<protein>
    <submittedName>
        <fullName evidence="1">Uncharacterized protein</fullName>
    </submittedName>
</protein>
<keyword evidence="2" id="KW-1185">Reference proteome</keyword>
<dbReference type="RefSeq" id="WP_320687205.1">
    <property type="nucleotide sequence ID" value="NZ_JAXBLV010000181.1"/>
</dbReference>
<dbReference type="Proteomes" id="UP001272242">
    <property type="component" value="Unassembled WGS sequence"/>
</dbReference>
<proteinExistence type="predicted"/>
<gene>
    <name evidence="1" type="ORF">R5W23_001912</name>
</gene>
<sequence length="148" mass="16730">MDAIPLALLRTVPGAERAVVRRWWAGLLPADRHHVAELCDERLERSFFGPVADGEAPPPVLGGHFLPHDDAWRFADWEADWREYLVDRGGGYRGNGWPETAALIASQFRSVCYLGNEPGVQCRVADWRLTRFARRELPPSAQRGTEPR</sequence>
<accession>A0ABU5F421</accession>
<name>A0ABU5F421_9BACT</name>
<dbReference type="EMBL" id="JAXBLV010000181">
    <property type="protein sequence ID" value="MDY3560666.1"/>
    <property type="molecule type" value="Genomic_DNA"/>
</dbReference>